<keyword evidence="3" id="KW-0732">Signal</keyword>
<dbReference type="Pfam" id="PF07676">
    <property type="entry name" value="PD40"/>
    <property type="match status" value="2"/>
</dbReference>
<evidence type="ECO:0000256" key="1">
    <source>
        <dbReference type="ARBA" id="ARBA00009820"/>
    </source>
</evidence>
<dbReference type="EMBL" id="JACATZ010000001">
    <property type="protein sequence ID" value="NWJ46041.1"/>
    <property type="molecule type" value="Genomic_DNA"/>
</dbReference>
<accession>A0A8T7M287</accession>
<feature type="region of interest" description="Disordered" evidence="2">
    <location>
        <begin position="141"/>
        <end position="166"/>
    </location>
</feature>
<feature type="signal peptide" evidence="3">
    <location>
        <begin position="1"/>
        <end position="22"/>
    </location>
</feature>
<evidence type="ECO:0000313" key="7">
    <source>
        <dbReference type="Proteomes" id="UP001431572"/>
    </source>
</evidence>
<evidence type="ECO:0000313" key="6">
    <source>
        <dbReference type="Proteomes" id="UP000521676"/>
    </source>
</evidence>
<dbReference type="AlphaFoldDB" id="A0A8T7M287"/>
<dbReference type="PROSITE" id="PS51257">
    <property type="entry name" value="PROKAR_LIPOPROTEIN"/>
    <property type="match status" value="1"/>
</dbReference>
<dbReference type="PANTHER" id="PTHR36842">
    <property type="entry name" value="PROTEIN TOLB HOMOLOG"/>
    <property type="match status" value="1"/>
</dbReference>
<sequence>MSAYKFIRPVFACLLLVTLLLAACGDENPTANPEKDLPKDRLMYLSNADGWPDLYTVEPGSKVSGRLTESAEAEFGANWSSDGKHVIFSALNGDQAAGEYNRTHQLVSMDSDGKNRKIVSADGFNPQWSPDSVRVLFTRTVSDPDAPNTTPSPTPSSSTRFLRPSVPLPIPTEVKQKSALYIIPADGSASGKDAGTLLADRALYGVWSPDGKRIAYISGNNLIDQPRSLYLINVDGSNRVNLSDKLKLSGLDVLFVSWSPDGSSLAFTAVDAQRDKVSLYKASPEGTTFRRLTDYAGSGREFYSLVWAYADYYSPAPRLKAAPVWSFNSRYITFADASPRITVSEVDTGNSRTFPVGSAAIGQDKDAVLSVSWLPDNRRIAFERAGAGRNALITQANNYIFDWFDENLEVLDTANKSITSLGVNGSFIGASCCGTDALGVGSTPATPAARPVTVPTINDLKPSGKLVLLGGVGTQYLSVVDLETGQRTVISSGAFRGLDASVAPTGGRLAYLEVGDQYTGTLWVSSLDGKQRVKLSEGVGEPDDLTQSVRWSPDGKRVAYQALGNDPRLVAGLYVLSLEQSGNETPVPSLITTESVSAFDWSNDGRTLAYKLDKTQYELYLSQVDAPRSNNRLVAKVGAVNSNYSALGKGLLWSPNGKTIAITGSSTYSRFTTWLVTPEGQVTEITGGSVINRINAFSPDSTRLVATTANYSQNNDLQVLNLATGNWRMYGPGSGAQIDATGQYVAVYSRYDITRNGAISSQYSQRVTVIQLSNGQQYDLELNNPPYYAFRSRFFDWSPSQPILAFYQNNTIWGSAPDLKNPQPLARAIGVERVFWVK</sequence>
<proteinExistence type="inferred from homology"/>
<dbReference type="InterPro" id="IPR011042">
    <property type="entry name" value="6-blade_b-propeller_TolB-like"/>
</dbReference>
<dbReference type="Gene3D" id="2.120.10.30">
    <property type="entry name" value="TolB, C-terminal domain"/>
    <property type="match status" value="4"/>
</dbReference>
<reference evidence="4 6" key="1">
    <citation type="submission" date="2020-06" db="EMBL/GenBank/DDBJ databases">
        <title>Anoxygenic phototrophic Chloroflexota member uses a Type I reaction center.</title>
        <authorList>
            <person name="Tsuji J.M."/>
            <person name="Shaw N.A."/>
            <person name="Nagashima S."/>
            <person name="Venkiteswaran J."/>
            <person name="Schiff S.L."/>
            <person name="Hanada S."/>
            <person name="Tank M."/>
            <person name="Neufeld J.D."/>
        </authorList>
    </citation>
    <scope>NUCLEOTIDE SEQUENCE [LARGE SCALE GENOMIC DNA]</scope>
    <source>
        <strain evidence="4">L227-S17</strain>
    </source>
</reference>
<dbReference type="EMBL" id="CP128399">
    <property type="protein sequence ID" value="WJW67901.1"/>
    <property type="molecule type" value="Genomic_DNA"/>
</dbReference>
<feature type="chain" id="PRO_5035865889" evidence="3">
    <location>
        <begin position="23"/>
        <end position="838"/>
    </location>
</feature>
<protein>
    <submittedName>
        <fullName evidence="4">PD40 domain-containing protein</fullName>
    </submittedName>
</protein>
<dbReference type="InterPro" id="IPR011659">
    <property type="entry name" value="WD40"/>
</dbReference>
<name>A0A8T7M287_9CHLR</name>
<reference evidence="5" key="2">
    <citation type="journal article" date="2024" name="Nature">
        <title>Anoxygenic phototroph of the Chloroflexota uses a type I reaction centre.</title>
        <authorList>
            <person name="Tsuji J.M."/>
            <person name="Shaw N.A."/>
            <person name="Nagashima S."/>
            <person name="Venkiteswaran J.J."/>
            <person name="Schiff S.L."/>
            <person name="Watanabe T."/>
            <person name="Fukui M."/>
            <person name="Hanada S."/>
            <person name="Tank M."/>
            <person name="Neufeld J.D."/>
        </authorList>
    </citation>
    <scope>NUCLEOTIDE SEQUENCE</scope>
    <source>
        <strain evidence="5">L227-S17</strain>
    </source>
</reference>
<evidence type="ECO:0000313" key="4">
    <source>
        <dbReference type="EMBL" id="NWJ46041.1"/>
    </source>
</evidence>
<dbReference type="SUPFAM" id="SSF82171">
    <property type="entry name" value="DPP6 N-terminal domain-like"/>
    <property type="match status" value="1"/>
</dbReference>
<feature type="compositionally biased region" description="Low complexity" evidence="2">
    <location>
        <begin position="147"/>
        <end position="159"/>
    </location>
</feature>
<evidence type="ECO:0000256" key="2">
    <source>
        <dbReference type="SAM" id="MobiDB-lite"/>
    </source>
</evidence>
<dbReference type="SUPFAM" id="SSF69304">
    <property type="entry name" value="Tricorn protease N-terminal domain"/>
    <property type="match status" value="1"/>
</dbReference>
<dbReference type="Proteomes" id="UP000521676">
    <property type="component" value="Unassembled WGS sequence"/>
</dbReference>
<dbReference type="Proteomes" id="UP001431572">
    <property type="component" value="Chromosome 1"/>
</dbReference>
<evidence type="ECO:0000313" key="5">
    <source>
        <dbReference type="EMBL" id="WJW67901.1"/>
    </source>
</evidence>
<dbReference type="RefSeq" id="WP_341469793.1">
    <property type="nucleotide sequence ID" value="NZ_CP128399.1"/>
</dbReference>
<organism evidence="4 6">
    <name type="scientific">Candidatus Chlorohelix allophototropha</name>
    <dbReference type="NCBI Taxonomy" id="3003348"/>
    <lineage>
        <taxon>Bacteria</taxon>
        <taxon>Bacillati</taxon>
        <taxon>Chloroflexota</taxon>
        <taxon>Chloroflexia</taxon>
        <taxon>Candidatus Chloroheliales</taxon>
        <taxon>Candidatus Chloroheliaceae</taxon>
        <taxon>Candidatus Chlorohelix</taxon>
    </lineage>
</organism>
<gene>
    <name evidence="4" type="ORF">HXX08_09205</name>
    <name evidence="5" type="ORF">OZ401_001185</name>
</gene>
<keyword evidence="7" id="KW-1185">Reference proteome</keyword>
<dbReference type="PANTHER" id="PTHR36842:SF1">
    <property type="entry name" value="PROTEIN TOLB"/>
    <property type="match status" value="1"/>
</dbReference>
<evidence type="ECO:0000256" key="3">
    <source>
        <dbReference type="SAM" id="SignalP"/>
    </source>
</evidence>
<comment type="similarity">
    <text evidence="1">Belongs to the TolB family.</text>
</comment>